<feature type="transmembrane region" description="Helical" evidence="7">
    <location>
        <begin position="267"/>
        <end position="291"/>
    </location>
</feature>
<feature type="transmembrane region" description="Helical" evidence="7">
    <location>
        <begin position="51"/>
        <end position="73"/>
    </location>
</feature>
<comment type="subcellular location">
    <subcellularLocation>
        <location evidence="1">Cell membrane</location>
        <topology evidence="1">Multi-pass membrane protein</topology>
    </subcellularLocation>
</comment>
<name>A0A7C4EXH5_9BACT</name>
<comment type="similarity">
    <text evidence="2">Belongs to the NrfD family.</text>
</comment>
<dbReference type="GO" id="GO:0005886">
    <property type="term" value="C:plasma membrane"/>
    <property type="evidence" value="ECO:0007669"/>
    <property type="project" value="UniProtKB-SubCell"/>
</dbReference>
<dbReference type="Gene3D" id="1.20.1630.10">
    <property type="entry name" value="Formate dehydrogenase/DMSO reductase domain"/>
    <property type="match status" value="1"/>
</dbReference>
<dbReference type="AlphaFoldDB" id="A0A7C4EXH5"/>
<feature type="transmembrane region" description="Helical" evidence="7">
    <location>
        <begin position="93"/>
        <end position="117"/>
    </location>
</feature>
<evidence type="ECO:0000313" key="8">
    <source>
        <dbReference type="EMBL" id="HGH61277.1"/>
    </source>
</evidence>
<evidence type="ECO:0000256" key="6">
    <source>
        <dbReference type="ARBA" id="ARBA00023136"/>
    </source>
</evidence>
<feature type="transmembrane region" description="Helical" evidence="7">
    <location>
        <begin position="21"/>
        <end position="44"/>
    </location>
</feature>
<dbReference type="EMBL" id="DTGT01000257">
    <property type="protein sequence ID" value="HGH61277.1"/>
    <property type="molecule type" value="Genomic_DNA"/>
</dbReference>
<keyword evidence="6 7" id="KW-0472">Membrane</keyword>
<feature type="transmembrane region" description="Helical" evidence="7">
    <location>
        <begin position="194"/>
        <end position="219"/>
    </location>
</feature>
<reference evidence="8" key="1">
    <citation type="journal article" date="2020" name="mSystems">
        <title>Genome- and Community-Level Interaction Insights into Carbon Utilization and Element Cycling Functions of Hydrothermarchaeota in Hydrothermal Sediment.</title>
        <authorList>
            <person name="Zhou Z."/>
            <person name="Liu Y."/>
            <person name="Xu W."/>
            <person name="Pan J."/>
            <person name="Luo Z.H."/>
            <person name="Li M."/>
        </authorList>
    </citation>
    <scope>NUCLEOTIDE SEQUENCE [LARGE SCALE GENOMIC DNA]</scope>
    <source>
        <strain evidence="8">SpSt-769</strain>
    </source>
</reference>
<dbReference type="PANTHER" id="PTHR34856:SF2">
    <property type="entry name" value="PROTEIN NRFD"/>
    <property type="match status" value="1"/>
</dbReference>
<comment type="caution">
    <text evidence="8">The sequence shown here is derived from an EMBL/GenBank/DDBJ whole genome shotgun (WGS) entry which is preliminary data.</text>
</comment>
<dbReference type="InterPro" id="IPR052049">
    <property type="entry name" value="Electron_transfer_protein"/>
</dbReference>
<evidence type="ECO:0000256" key="4">
    <source>
        <dbReference type="ARBA" id="ARBA00022692"/>
    </source>
</evidence>
<keyword evidence="5 7" id="KW-1133">Transmembrane helix</keyword>
<gene>
    <name evidence="8" type="ORF">ENV54_08270</name>
</gene>
<evidence type="ECO:0000256" key="3">
    <source>
        <dbReference type="ARBA" id="ARBA00022475"/>
    </source>
</evidence>
<organism evidence="8">
    <name type="scientific">Desulfomonile tiedjei</name>
    <dbReference type="NCBI Taxonomy" id="2358"/>
    <lineage>
        <taxon>Bacteria</taxon>
        <taxon>Pseudomonadati</taxon>
        <taxon>Thermodesulfobacteriota</taxon>
        <taxon>Desulfomonilia</taxon>
        <taxon>Desulfomonilales</taxon>
        <taxon>Desulfomonilaceae</taxon>
        <taxon>Desulfomonile</taxon>
    </lineage>
</organism>
<evidence type="ECO:0000256" key="2">
    <source>
        <dbReference type="ARBA" id="ARBA00008929"/>
    </source>
</evidence>
<dbReference type="PANTHER" id="PTHR34856">
    <property type="entry name" value="PROTEIN NRFD"/>
    <property type="match status" value="1"/>
</dbReference>
<protein>
    <recommendedName>
        <fullName evidence="9">Polysulfide reductase</fullName>
    </recommendedName>
</protein>
<evidence type="ECO:0000256" key="5">
    <source>
        <dbReference type="ARBA" id="ARBA00022989"/>
    </source>
</evidence>
<evidence type="ECO:0008006" key="9">
    <source>
        <dbReference type="Google" id="ProtNLM"/>
    </source>
</evidence>
<sequence length="296" mass="33502">MDAAVLYNVPHEVPWKVYIPLYFYFTGLSAGSFILSTLSTVFGIKRFKPMALPAAIISFILLLLAPACLILDLHQPTRFWHTLVPEYFNRTSALSYGSWLLTIYPIANLIYIYFIYVKYDRVTKILGSLTVPLAIFVHAYTGFAFALVRARAWWHSALMPGYFLTSALLSGIALLVVVALVMDRFQKNKLDPELYTSLRLMMVAILLVDLFWSGSFWLTLLVSTADGYASIMLAFHEKLYVWGEYAAGMLAPLVILLLPWTRKHKAWLCVASLLIIGGVFLMRYSVVFIGFDIPLS</sequence>
<dbReference type="InterPro" id="IPR005614">
    <property type="entry name" value="NrfD-like"/>
</dbReference>
<feature type="transmembrane region" description="Helical" evidence="7">
    <location>
        <begin position="129"/>
        <end position="150"/>
    </location>
</feature>
<dbReference type="Pfam" id="PF03916">
    <property type="entry name" value="NrfD"/>
    <property type="match status" value="1"/>
</dbReference>
<evidence type="ECO:0000256" key="7">
    <source>
        <dbReference type="SAM" id="Phobius"/>
    </source>
</evidence>
<accession>A0A7C4EXH5</accession>
<keyword evidence="3" id="KW-1003">Cell membrane</keyword>
<proteinExistence type="inferred from homology"/>
<keyword evidence="4 7" id="KW-0812">Transmembrane</keyword>
<feature type="transmembrane region" description="Helical" evidence="7">
    <location>
        <begin position="239"/>
        <end position="260"/>
    </location>
</feature>
<evidence type="ECO:0000256" key="1">
    <source>
        <dbReference type="ARBA" id="ARBA00004651"/>
    </source>
</evidence>
<feature type="transmembrane region" description="Helical" evidence="7">
    <location>
        <begin position="162"/>
        <end position="182"/>
    </location>
</feature>